<gene>
    <name evidence="2" type="ORF">METZ01_LOCUS389501</name>
</gene>
<dbReference type="EMBL" id="UINC01146110">
    <property type="protein sequence ID" value="SVD36647.1"/>
    <property type="molecule type" value="Genomic_DNA"/>
</dbReference>
<dbReference type="Pfam" id="PF08126">
    <property type="entry name" value="Propeptide_C25"/>
    <property type="match status" value="1"/>
</dbReference>
<accession>A0A382UR86</accession>
<dbReference type="GO" id="GO:0004197">
    <property type="term" value="F:cysteine-type endopeptidase activity"/>
    <property type="evidence" value="ECO:0007669"/>
    <property type="project" value="InterPro"/>
</dbReference>
<dbReference type="InterPro" id="IPR012600">
    <property type="entry name" value="Propeptide_C25"/>
</dbReference>
<evidence type="ECO:0000313" key="2">
    <source>
        <dbReference type="EMBL" id="SVD36647.1"/>
    </source>
</evidence>
<protein>
    <recommendedName>
        <fullName evidence="1">Gingipain propeptide domain-containing protein</fullName>
    </recommendedName>
</protein>
<reference evidence="2" key="1">
    <citation type="submission" date="2018-05" db="EMBL/GenBank/DDBJ databases">
        <authorList>
            <person name="Lanie J.A."/>
            <person name="Ng W.-L."/>
            <person name="Kazmierczak K.M."/>
            <person name="Andrzejewski T.M."/>
            <person name="Davidsen T.M."/>
            <person name="Wayne K.J."/>
            <person name="Tettelin H."/>
            <person name="Glass J.I."/>
            <person name="Rusch D."/>
            <person name="Podicherti R."/>
            <person name="Tsui H.-C.T."/>
            <person name="Winkler M.E."/>
        </authorList>
    </citation>
    <scope>NUCLEOTIDE SEQUENCE</scope>
</reference>
<sequence>MHRIPFHVTLFMVVFLPISFAAQVIESDQHGITINFDLPNPKFTKIQPTQRSTYDLISYTDSSFTSEPGNPKVPVSRLML</sequence>
<dbReference type="AlphaFoldDB" id="A0A382UR86"/>
<dbReference type="Gene3D" id="2.60.40.3800">
    <property type="match status" value="1"/>
</dbReference>
<proteinExistence type="predicted"/>
<organism evidence="2">
    <name type="scientific">marine metagenome</name>
    <dbReference type="NCBI Taxonomy" id="408172"/>
    <lineage>
        <taxon>unclassified sequences</taxon>
        <taxon>metagenomes</taxon>
        <taxon>ecological metagenomes</taxon>
    </lineage>
</organism>
<feature type="domain" description="Gingipain propeptide" evidence="1">
    <location>
        <begin position="23"/>
        <end position="80"/>
    </location>
</feature>
<evidence type="ECO:0000259" key="1">
    <source>
        <dbReference type="Pfam" id="PF08126"/>
    </source>
</evidence>
<feature type="non-terminal residue" evidence="2">
    <location>
        <position position="80"/>
    </location>
</feature>
<dbReference type="InterPro" id="IPR038490">
    <property type="entry name" value="Gingipain_propep_sf"/>
</dbReference>
<name>A0A382UR86_9ZZZZ</name>